<dbReference type="EMBL" id="JABFMR010000004">
    <property type="protein sequence ID" value="NUT86168.1"/>
    <property type="molecule type" value="Genomic_DNA"/>
</dbReference>
<keyword evidence="1" id="KW-0812">Transmembrane</keyword>
<dbReference type="Proteomes" id="UP000536720">
    <property type="component" value="Unassembled WGS sequence"/>
</dbReference>
<reference evidence="2 3" key="1">
    <citation type="journal article" date="2020" name="Front. Plant Sci.">
        <title>Isolation of Rhizosphere Bacteria That Improve Quality and Water Stress Tolerance in Greenhouse Ornamentals.</title>
        <authorList>
            <person name="Nordstedt N.P."/>
            <person name="Jones M.L."/>
        </authorList>
    </citation>
    <scope>NUCLEOTIDE SEQUENCE [LARGE SCALE GENOMIC DNA]</scope>
    <source>
        <strain evidence="2 3">C7D2</strain>
    </source>
</reference>
<name>A0A7Y5Z5T4_9PSED</name>
<accession>A0A7Y5Z5T4</accession>
<comment type="caution">
    <text evidence="2">The sequence shown here is derived from an EMBL/GenBank/DDBJ whole genome shotgun (WGS) entry which is preliminary data.</text>
</comment>
<organism evidence="2 3">
    <name type="scientific">Pseudomonas corrugata</name>
    <dbReference type="NCBI Taxonomy" id="47879"/>
    <lineage>
        <taxon>Bacteria</taxon>
        <taxon>Pseudomonadati</taxon>
        <taxon>Pseudomonadota</taxon>
        <taxon>Gammaproteobacteria</taxon>
        <taxon>Pseudomonadales</taxon>
        <taxon>Pseudomonadaceae</taxon>
        <taxon>Pseudomonas</taxon>
    </lineage>
</organism>
<keyword evidence="1" id="KW-0472">Membrane</keyword>
<evidence type="ECO:0000256" key="1">
    <source>
        <dbReference type="SAM" id="Phobius"/>
    </source>
</evidence>
<feature type="transmembrane region" description="Helical" evidence="1">
    <location>
        <begin position="38"/>
        <end position="62"/>
    </location>
</feature>
<evidence type="ECO:0000313" key="3">
    <source>
        <dbReference type="Proteomes" id="UP000536720"/>
    </source>
</evidence>
<sequence>MHARKIFEFLMALMAFVLVTLLWFVYAVPGMIDYDSDLSLIVAAAGSIIWLCATGCIVLYMVQKTRRT</sequence>
<evidence type="ECO:0000313" key="2">
    <source>
        <dbReference type="EMBL" id="NUT86168.1"/>
    </source>
</evidence>
<dbReference type="RefSeq" id="WP_175362073.1">
    <property type="nucleotide sequence ID" value="NZ_JABFMR010000004.1"/>
</dbReference>
<protein>
    <submittedName>
        <fullName evidence="2">Uncharacterized protein</fullName>
    </submittedName>
</protein>
<gene>
    <name evidence="2" type="ORF">HNO91_07045</name>
</gene>
<proteinExistence type="predicted"/>
<keyword evidence="1" id="KW-1133">Transmembrane helix</keyword>
<dbReference type="AlphaFoldDB" id="A0A7Y5Z5T4"/>
<feature type="transmembrane region" description="Helical" evidence="1">
    <location>
        <begin position="7"/>
        <end position="26"/>
    </location>
</feature>